<evidence type="ECO:0000313" key="5">
    <source>
        <dbReference type="EMBL" id="KAF2965271.1"/>
    </source>
</evidence>
<feature type="compositionally biased region" description="Low complexity" evidence="3">
    <location>
        <begin position="507"/>
        <end position="523"/>
    </location>
</feature>
<reference evidence="5 6" key="1">
    <citation type="submission" date="2019-12" db="EMBL/GenBank/DDBJ databases">
        <title>Draft genome sequence of the ascomycete Xylaria multiplex DSM 110363.</title>
        <authorList>
            <person name="Buettner E."/>
            <person name="Kellner H."/>
        </authorList>
    </citation>
    <scope>NUCLEOTIDE SEQUENCE [LARGE SCALE GENOMIC DNA]</scope>
    <source>
        <strain evidence="5 6">DSM 110363</strain>
    </source>
</reference>
<dbReference type="EMBL" id="WUBL01000120">
    <property type="protein sequence ID" value="KAF2965271.1"/>
    <property type="molecule type" value="Genomic_DNA"/>
</dbReference>
<comment type="similarity">
    <text evidence="1">Belongs to the peptidase S33 family.</text>
</comment>
<feature type="compositionally biased region" description="Basic and acidic residues" evidence="3">
    <location>
        <begin position="480"/>
        <end position="490"/>
    </location>
</feature>
<evidence type="ECO:0000256" key="2">
    <source>
        <dbReference type="ARBA" id="ARBA00022801"/>
    </source>
</evidence>
<protein>
    <recommendedName>
        <fullName evidence="4">Epoxide hydrolase N-terminal domain-containing protein</fullName>
    </recommendedName>
</protein>
<comment type="caution">
    <text evidence="5">The sequence shown here is derived from an EMBL/GenBank/DDBJ whole genome shotgun (WGS) entry which is preliminary data.</text>
</comment>
<dbReference type="GO" id="GO:0097176">
    <property type="term" value="P:epoxide metabolic process"/>
    <property type="evidence" value="ECO:0007669"/>
    <property type="project" value="TreeGrafter"/>
</dbReference>
<dbReference type="InterPro" id="IPR029058">
    <property type="entry name" value="AB_hydrolase_fold"/>
</dbReference>
<sequence>MSTRILVASASQAIIRGASLTRTHPNLCTSSLSINTLGKTNTYTIRQYDIRPRIKLPTGARLFSSSSTPAKKDAAINAGKNGSAPQSRTGSHQTSAPSEEGFKVSFGDLGMNRTTKFVVYAVLGIFGTIETIFWCKTLVSSRYLNLTKQKLEIARLPHELDEPKSKDWWQPKSQVEPLIDFWLEQYQWRDQEEILNGLPQFLSPPLAQPKLKEAPLAWARWSIARYFEASVLGYRSDDFSALRQSGWSKKSTAATSPKPHGLGITEPNTLAYALCDSPTGLLVFVMKGLRLFAPQKEFTPTEIINFTQFSWLPGPESAMRFWAHCARHPEKTTKNASRKPYVALTVFLGSKERAVQGSSSGNAQAGTGVFDETNPLYSCPGWAKTRYNVLYTNRVSGKPGLLSWERPEIIAIGVRGLAAAVLRVDRRLKPSGAAEVAPRVQAVAVAETAAPEEQPSSPGPSGSVPEPGLLAPPNVGGRLEPVREISDDTKVTSSDTLAAKAPSPIVATPSPAQSAQQPAATTQGDQEKKALEPLVGDTKSEETQQA</sequence>
<feature type="region of interest" description="Disordered" evidence="3">
    <location>
        <begin position="447"/>
        <end position="546"/>
    </location>
</feature>
<feature type="region of interest" description="Disordered" evidence="3">
    <location>
        <begin position="61"/>
        <end position="99"/>
    </location>
</feature>
<evidence type="ECO:0000259" key="4">
    <source>
        <dbReference type="Pfam" id="PF06441"/>
    </source>
</evidence>
<evidence type="ECO:0000256" key="3">
    <source>
        <dbReference type="SAM" id="MobiDB-lite"/>
    </source>
</evidence>
<dbReference type="GO" id="GO:0004301">
    <property type="term" value="F:epoxide hydrolase activity"/>
    <property type="evidence" value="ECO:0007669"/>
    <property type="project" value="TreeGrafter"/>
</dbReference>
<dbReference type="Proteomes" id="UP000481858">
    <property type="component" value="Unassembled WGS sequence"/>
</dbReference>
<dbReference type="PANTHER" id="PTHR21661:SF71">
    <property type="entry name" value="EPOXIDE HYDROLASE N-TERMINAL DOMAIN-CONTAINING PROTEIN"/>
    <property type="match status" value="1"/>
</dbReference>
<name>A0A7C8MN23_9PEZI</name>
<dbReference type="InParanoid" id="A0A7C8MN23"/>
<gene>
    <name evidence="5" type="ORF">GQX73_g8308</name>
</gene>
<dbReference type="OrthoDB" id="7130006at2759"/>
<organism evidence="5 6">
    <name type="scientific">Xylaria multiplex</name>
    <dbReference type="NCBI Taxonomy" id="323545"/>
    <lineage>
        <taxon>Eukaryota</taxon>
        <taxon>Fungi</taxon>
        <taxon>Dikarya</taxon>
        <taxon>Ascomycota</taxon>
        <taxon>Pezizomycotina</taxon>
        <taxon>Sordariomycetes</taxon>
        <taxon>Xylariomycetidae</taxon>
        <taxon>Xylariales</taxon>
        <taxon>Xylariaceae</taxon>
        <taxon>Xylaria</taxon>
    </lineage>
</organism>
<evidence type="ECO:0000256" key="1">
    <source>
        <dbReference type="ARBA" id="ARBA00010088"/>
    </source>
</evidence>
<keyword evidence="6" id="KW-1185">Reference proteome</keyword>
<dbReference type="PANTHER" id="PTHR21661">
    <property type="entry name" value="EPOXIDE HYDROLASE 1-RELATED"/>
    <property type="match status" value="1"/>
</dbReference>
<feature type="compositionally biased region" description="Polar residues" evidence="3">
    <location>
        <begin position="83"/>
        <end position="97"/>
    </location>
</feature>
<dbReference type="InterPro" id="IPR010497">
    <property type="entry name" value="Epoxide_hydro_N"/>
</dbReference>
<accession>A0A7C8MN23</accession>
<feature type="compositionally biased region" description="Low complexity" evidence="3">
    <location>
        <begin position="447"/>
        <end position="468"/>
    </location>
</feature>
<dbReference type="Pfam" id="PF06441">
    <property type="entry name" value="EHN"/>
    <property type="match status" value="1"/>
</dbReference>
<feature type="domain" description="Epoxide hydrolase N-terminal" evidence="4">
    <location>
        <begin position="138"/>
        <end position="202"/>
    </location>
</feature>
<proteinExistence type="inferred from homology"/>
<dbReference type="Gene3D" id="3.40.50.1820">
    <property type="entry name" value="alpha/beta hydrolase"/>
    <property type="match status" value="2"/>
</dbReference>
<keyword evidence="2" id="KW-0378">Hydrolase</keyword>
<dbReference type="AlphaFoldDB" id="A0A7C8MN23"/>
<evidence type="ECO:0000313" key="6">
    <source>
        <dbReference type="Proteomes" id="UP000481858"/>
    </source>
</evidence>